<protein>
    <submittedName>
        <fullName evidence="2">Uncharacterized protein</fullName>
    </submittedName>
</protein>
<accession>A0A7S1BJH1</accession>
<feature type="region of interest" description="Disordered" evidence="1">
    <location>
        <begin position="20"/>
        <end position="60"/>
    </location>
</feature>
<reference evidence="2" key="1">
    <citation type="submission" date="2021-01" db="EMBL/GenBank/DDBJ databases">
        <authorList>
            <person name="Corre E."/>
            <person name="Pelletier E."/>
            <person name="Niang G."/>
            <person name="Scheremetjew M."/>
            <person name="Finn R."/>
            <person name="Kale V."/>
            <person name="Holt S."/>
            <person name="Cochrane G."/>
            <person name="Meng A."/>
            <person name="Brown T."/>
            <person name="Cohen L."/>
        </authorList>
    </citation>
    <scope>NUCLEOTIDE SEQUENCE</scope>
    <source>
        <strain evidence="2">308</strain>
    </source>
</reference>
<proteinExistence type="predicted"/>
<evidence type="ECO:0000256" key="1">
    <source>
        <dbReference type="SAM" id="MobiDB-lite"/>
    </source>
</evidence>
<name>A0A7S1BJH1_9STRA</name>
<evidence type="ECO:0000313" key="2">
    <source>
        <dbReference type="EMBL" id="CAD8887145.1"/>
    </source>
</evidence>
<dbReference type="EMBL" id="HBFR01019915">
    <property type="protein sequence ID" value="CAD8887145.1"/>
    <property type="molecule type" value="Transcribed_RNA"/>
</dbReference>
<organism evidence="2">
    <name type="scientific">Corethron hystrix</name>
    <dbReference type="NCBI Taxonomy" id="216773"/>
    <lineage>
        <taxon>Eukaryota</taxon>
        <taxon>Sar</taxon>
        <taxon>Stramenopiles</taxon>
        <taxon>Ochrophyta</taxon>
        <taxon>Bacillariophyta</taxon>
        <taxon>Coscinodiscophyceae</taxon>
        <taxon>Corethrophycidae</taxon>
        <taxon>Corethrales</taxon>
        <taxon>Corethraceae</taxon>
        <taxon>Corethron</taxon>
    </lineage>
</organism>
<gene>
    <name evidence="2" type="ORF">CHYS00102_LOCUS14343</name>
</gene>
<dbReference type="AlphaFoldDB" id="A0A7S1BJH1"/>
<feature type="compositionally biased region" description="Basic and acidic residues" evidence="1">
    <location>
        <begin position="20"/>
        <end position="29"/>
    </location>
</feature>
<feature type="compositionally biased region" description="Polar residues" evidence="1">
    <location>
        <begin position="48"/>
        <end position="60"/>
    </location>
</feature>
<sequence length="109" mass="12016">MPQAFPPAPCKATIREQILGRERSWHSGEQRTTAGFVSRPPAWPGPPETSQTFGQPVLSHQQPDINFGLNSSTLAGTDDGENKHIVMYARAKNFVCLIMFEGEFASRSV</sequence>